<dbReference type="Proteomes" id="UP000323664">
    <property type="component" value="Unassembled WGS sequence"/>
</dbReference>
<keyword evidence="4" id="KW-0808">Transferase</keyword>
<organism evidence="9 10">
    <name type="scientific">Paenibacillus amylolyticus</name>
    <dbReference type="NCBI Taxonomy" id="1451"/>
    <lineage>
        <taxon>Bacteria</taxon>
        <taxon>Bacillati</taxon>
        <taxon>Bacillota</taxon>
        <taxon>Bacilli</taxon>
        <taxon>Bacillales</taxon>
        <taxon>Paenibacillaceae</taxon>
        <taxon>Paenibacillus</taxon>
    </lineage>
</organism>
<keyword evidence="5 9" id="KW-0418">Kinase</keyword>
<dbReference type="GO" id="GO:0000155">
    <property type="term" value="F:phosphorelay sensor kinase activity"/>
    <property type="evidence" value="ECO:0007669"/>
    <property type="project" value="InterPro"/>
</dbReference>
<dbReference type="GO" id="GO:0005886">
    <property type="term" value="C:plasma membrane"/>
    <property type="evidence" value="ECO:0007669"/>
    <property type="project" value="UniProtKB-SubCell"/>
</dbReference>
<evidence type="ECO:0000256" key="2">
    <source>
        <dbReference type="ARBA" id="ARBA00022475"/>
    </source>
</evidence>
<keyword evidence="3" id="KW-0597">Phosphoprotein</keyword>
<dbReference type="Pfam" id="PF00672">
    <property type="entry name" value="HAMP"/>
    <property type="match status" value="1"/>
</dbReference>
<proteinExistence type="predicted"/>
<dbReference type="SUPFAM" id="SSF55874">
    <property type="entry name" value="ATPase domain of HSP90 chaperone/DNA topoisomerase II/histidine kinase"/>
    <property type="match status" value="1"/>
</dbReference>
<dbReference type="InterPro" id="IPR050640">
    <property type="entry name" value="Bact_2-comp_sensor_kinase"/>
</dbReference>
<sequence>MTRVGETTTDMKRKLKCKRIQLLDDWSLRTKLYIMFIFCVLVPVVATNAVFYQSIKGQIEAKEQSRINEMQQRIRFNLRNSLDNSLYVSNFLYTDATLNRFMESKYNNQEDYYFAYYDMLSGNNLVRYYYSYQQVNQVTFYVDNDTFVNGGNFIKLNDDIRKSEWYQALMNTDDQMMIYSYFDKQQAEMSQNQGGRKVSIIRKLNYFGKQQVEKVLKVDLDYAFINKSFKNEGAGGKIYIVSNDRIIFSNDAQMNQARKPFHLMSAMAKDEGQSTELIPVVSEKWQIIVRGEKLDFLTEIVDSRFNLLLLIIVNLLVPTLLIWLISRSLVHRVGRIATHLDQVKQEKFEVIAEPAGKDEIGSLTHSYNMMVIKIRNLIEIVFKGQVERQALELSKKQAELKALQSQVNPHFMFNTLETIRMRSLIKDEHETSDIIQKLALLLRQTINWGNDLVTIQDEIRFVESYLVIQQYRFGEKLQFVIDVADADILEMKIPKLTVLTFVENACIHGIEGGLNDGVVEVRFQKYNDQLHMMIQDTGVGMEKDKLELIRTMLLDPSLERLSELSSIGVMNAYIRLRMYFDERVQVNIDSERYKGTTIRIQIPLVQASQG</sequence>
<evidence type="ECO:0000313" key="9">
    <source>
        <dbReference type="EMBL" id="KAA8785127.1"/>
    </source>
</evidence>
<dbReference type="PANTHER" id="PTHR34220:SF7">
    <property type="entry name" value="SENSOR HISTIDINE KINASE YPDA"/>
    <property type="match status" value="1"/>
</dbReference>
<dbReference type="SMART" id="SM00304">
    <property type="entry name" value="HAMP"/>
    <property type="match status" value="1"/>
</dbReference>
<dbReference type="PROSITE" id="PS50885">
    <property type="entry name" value="HAMP"/>
    <property type="match status" value="1"/>
</dbReference>
<keyword evidence="7" id="KW-1133">Transmembrane helix</keyword>
<evidence type="ECO:0000256" key="4">
    <source>
        <dbReference type="ARBA" id="ARBA00022679"/>
    </source>
</evidence>
<comment type="caution">
    <text evidence="9">The sequence shown here is derived from an EMBL/GenBank/DDBJ whole genome shotgun (WGS) entry which is preliminary data.</text>
</comment>
<dbReference type="EMBL" id="RIAS01000007">
    <property type="protein sequence ID" value="KAA8785127.1"/>
    <property type="molecule type" value="Genomic_DNA"/>
</dbReference>
<feature type="transmembrane region" description="Helical" evidence="7">
    <location>
        <begin position="32"/>
        <end position="52"/>
    </location>
</feature>
<protein>
    <submittedName>
        <fullName evidence="9">Sensor histidine kinase</fullName>
    </submittedName>
</protein>
<keyword evidence="2" id="KW-1003">Cell membrane</keyword>
<dbReference type="InterPro" id="IPR010559">
    <property type="entry name" value="Sig_transdc_His_kin_internal"/>
</dbReference>
<evidence type="ECO:0000256" key="1">
    <source>
        <dbReference type="ARBA" id="ARBA00004651"/>
    </source>
</evidence>
<evidence type="ECO:0000259" key="8">
    <source>
        <dbReference type="PROSITE" id="PS50885"/>
    </source>
</evidence>
<dbReference type="InterPro" id="IPR036890">
    <property type="entry name" value="HATPase_C_sf"/>
</dbReference>
<dbReference type="Pfam" id="PF02518">
    <property type="entry name" value="HATPase_c"/>
    <property type="match status" value="1"/>
</dbReference>
<dbReference type="PANTHER" id="PTHR34220">
    <property type="entry name" value="SENSOR HISTIDINE KINASE YPDA"/>
    <property type="match status" value="1"/>
</dbReference>
<keyword evidence="6 7" id="KW-0472">Membrane</keyword>
<dbReference type="Gene3D" id="3.30.565.10">
    <property type="entry name" value="Histidine kinase-like ATPase, C-terminal domain"/>
    <property type="match status" value="1"/>
</dbReference>
<dbReference type="Gene3D" id="6.10.340.10">
    <property type="match status" value="1"/>
</dbReference>
<evidence type="ECO:0000256" key="6">
    <source>
        <dbReference type="ARBA" id="ARBA00023136"/>
    </source>
</evidence>
<dbReference type="AlphaFoldDB" id="A0A5M9WTX9"/>
<gene>
    <name evidence="9" type="ORF">EC604_14880</name>
</gene>
<evidence type="ECO:0000256" key="5">
    <source>
        <dbReference type="ARBA" id="ARBA00022777"/>
    </source>
</evidence>
<dbReference type="InterPro" id="IPR003594">
    <property type="entry name" value="HATPase_dom"/>
</dbReference>
<comment type="subcellular location">
    <subcellularLocation>
        <location evidence="1">Cell membrane</location>
        <topology evidence="1">Multi-pass membrane protein</topology>
    </subcellularLocation>
</comment>
<name>A0A5M9WTX9_PAEAM</name>
<evidence type="ECO:0000256" key="3">
    <source>
        <dbReference type="ARBA" id="ARBA00022553"/>
    </source>
</evidence>
<reference evidence="9 10" key="1">
    <citation type="journal article" date="2019" name="J. Ind. Microbiol. Biotechnol.">
        <title>Paenibacillus amylolyticus 27C64 has a diverse set of carbohydrate-active enzymes and complete pectin deconstruction system.</title>
        <authorList>
            <person name="Keggi C."/>
            <person name="Doran-Peterson J."/>
        </authorList>
    </citation>
    <scope>NUCLEOTIDE SEQUENCE [LARGE SCALE GENOMIC DNA]</scope>
    <source>
        <strain evidence="9 10">27C64</strain>
    </source>
</reference>
<accession>A0A5M9WTX9</accession>
<feature type="transmembrane region" description="Helical" evidence="7">
    <location>
        <begin position="305"/>
        <end position="325"/>
    </location>
</feature>
<feature type="domain" description="HAMP" evidence="8">
    <location>
        <begin position="327"/>
        <end position="379"/>
    </location>
</feature>
<dbReference type="InterPro" id="IPR003660">
    <property type="entry name" value="HAMP_dom"/>
</dbReference>
<keyword evidence="7" id="KW-0812">Transmembrane</keyword>
<evidence type="ECO:0000256" key="7">
    <source>
        <dbReference type="SAM" id="Phobius"/>
    </source>
</evidence>
<dbReference type="Pfam" id="PF06580">
    <property type="entry name" value="His_kinase"/>
    <property type="match status" value="1"/>
</dbReference>
<evidence type="ECO:0000313" key="10">
    <source>
        <dbReference type="Proteomes" id="UP000323664"/>
    </source>
</evidence>